<accession>A0A0F3NN81</accession>
<name>A0A0F3NN81_9RICK</name>
<reference evidence="3 4" key="1">
    <citation type="submission" date="2015-02" db="EMBL/GenBank/DDBJ databases">
        <title>Genome Sequencing of Rickettsiales.</title>
        <authorList>
            <person name="Daugherty S.C."/>
            <person name="Su Q."/>
            <person name="Abolude K."/>
            <person name="Beier-Sexton M."/>
            <person name="Carlyon J.A."/>
            <person name="Carter R."/>
            <person name="Day N.P."/>
            <person name="Dumler S.J."/>
            <person name="Dyachenko V."/>
            <person name="Godinez A."/>
            <person name="Kurtti T.J."/>
            <person name="Lichay M."/>
            <person name="Mullins K.E."/>
            <person name="Ott S."/>
            <person name="Pappas-Brown V."/>
            <person name="Paris D.H."/>
            <person name="Patel P."/>
            <person name="Richards A.L."/>
            <person name="Sadzewicz L."/>
            <person name="Sears K."/>
            <person name="Seidman D."/>
            <person name="Sengamalay N."/>
            <person name="Stenos J."/>
            <person name="Tallon L.J."/>
            <person name="Vincent G."/>
            <person name="Fraser C.M."/>
            <person name="Munderloh U."/>
            <person name="Dunning-Hotopp J.C."/>
        </authorList>
    </citation>
    <scope>NUCLEOTIDE SEQUENCE [LARGE SCALE GENOMIC DNA]</scope>
    <source>
        <strain evidence="3 4">RAC413</strain>
    </source>
</reference>
<dbReference type="InterPro" id="IPR022742">
    <property type="entry name" value="Hydrolase_4"/>
</dbReference>
<dbReference type="PANTHER" id="PTHR16138:SF7">
    <property type="entry name" value="PALMITOYL-PROTEIN THIOESTERASE ABHD10, MITOCHONDRIAL"/>
    <property type="match status" value="1"/>
</dbReference>
<dbReference type="GO" id="GO:0102390">
    <property type="term" value="F:mycophenolic acid acyl-glucuronide esterase activity"/>
    <property type="evidence" value="ECO:0007669"/>
    <property type="project" value="UniProtKB-EC"/>
</dbReference>
<keyword evidence="1" id="KW-0378">Hydrolase</keyword>
<evidence type="ECO:0000259" key="2">
    <source>
        <dbReference type="Pfam" id="PF12146"/>
    </source>
</evidence>
<sequence>MTDYSPSFLVLDHNNNHKIAYRQLKKNSNLPSILLLGGFGSNMYGEKATALYNYCNKHNLNLTVFDYLGHGHSSGNFTDYTIGDWYKNCISVIESLTNGPQIIIGSSMGGWLMLLIAQSYPHKVISLLGLAPAPDFTENLIFNKLTQEQKDCLHTNNQIIFTFNKYEDRSYDITDNLIKDGRKHLLLNNDNININCPVILIHSMSDLVVPYSTSIHVAEKITSTNVNLHLIKSGNHYLRDEHSLNVTFSAIQSLLAQC</sequence>
<dbReference type="OrthoDB" id="9813296at2"/>
<dbReference type="GO" id="GO:0008474">
    <property type="term" value="F:palmitoyl-(protein) hydrolase activity"/>
    <property type="evidence" value="ECO:0007669"/>
    <property type="project" value="UniProtKB-EC"/>
</dbReference>
<dbReference type="PANTHER" id="PTHR16138">
    <property type="entry name" value="MYCOPHENOLIC ACID ACYL-GLUCURONIDE ESTERASE, MITOCHONDRIAL"/>
    <property type="match status" value="1"/>
</dbReference>
<comment type="caution">
    <text evidence="3">The sequence shown here is derived from an EMBL/GenBank/DDBJ whole genome shotgun (WGS) entry which is preliminary data.</text>
</comment>
<dbReference type="PATRIC" id="fig|1359163.3.peg.503"/>
<gene>
    <name evidence="3" type="ORF">NLO413_0513</name>
</gene>
<dbReference type="InterPro" id="IPR052382">
    <property type="entry name" value="ABHD10_acyl-thioesterase"/>
</dbReference>
<dbReference type="GO" id="GO:0004553">
    <property type="term" value="F:hydrolase activity, hydrolyzing O-glycosyl compounds"/>
    <property type="evidence" value="ECO:0007669"/>
    <property type="project" value="TreeGrafter"/>
</dbReference>
<organism evidence="3 4">
    <name type="scientific">Candidatus Neoehrlichia procyonis str. RAC413</name>
    <dbReference type="NCBI Taxonomy" id="1359163"/>
    <lineage>
        <taxon>Bacteria</taxon>
        <taxon>Pseudomonadati</taxon>
        <taxon>Pseudomonadota</taxon>
        <taxon>Alphaproteobacteria</taxon>
        <taxon>Rickettsiales</taxon>
        <taxon>Anaplasmataceae</taxon>
        <taxon>Candidatus Neoehrlichia</taxon>
    </lineage>
</organism>
<dbReference type="InterPro" id="IPR029058">
    <property type="entry name" value="AB_hydrolase_fold"/>
</dbReference>
<feature type="domain" description="Serine aminopeptidase S33" evidence="2">
    <location>
        <begin position="43"/>
        <end position="241"/>
    </location>
</feature>
<protein>
    <submittedName>
        <fullName evidence="3">Prolyl oligopeptidase family protein</fullName>
    </submittedName>
</protein>
<dbReference type="Gene3D" id="3.40.50.1820">
    <property type="entry name" value="alpha/beta hydrolase"/>
    <property type="match status" value="1"/>
</dbReference>
<evidence type="ECO:0000256" key="1">
    <source>
        <dbReference type="ARBA" id="ARBA00022801"/>
    </source>
</evidence>
<dbReference type="SUPFAM" id="SSF53474">
    <property type="entry name" value="alpha/beta-Hydrolases"/>
    <property type="match status" value="1"/>
</dbReference>
<dbReference type="RefSeq" id="WP_045808918.1">
    <property type="nucleotide sequence ID" value="NZ_LANX01000001.1"/>
</dbReference>
<evidence type="ECO:0000313" key="3">
    <source>
        <dbReference type="EMBL" id="KJV69137.1"/>
    </source>
</evidence>
<dbReference type="Proteomes" id="UP000033562">
    <property type="component" value="Unassembled WGS sequence"/>
</dbReference>
<dbReference type="Pfam" id="PF12146">
    <property type="entry name" value="Hydrolase_4"/>
    <property type="match status" value="1"/>
</dbReference>
<dbReference type="EMBL" id="LANX01000001">
    <property type="protein sequence ID" value="KJV69137.1"/>
    <property type="molecule type" value="Genomic_DNA"/>
</dbReference>
<evidence type="ECO:0000313" key="4">
    <source>
        <dbReference type="Proteomes" id="UP000033562"/>
    </source>
</evidence>
<dbReference type="AlphaFoldDB" id="A0A0F3NN81"/>
<proteinExistence type="predicted"/>
<dbReference type="STRING" id="1359163.NLO413_0513"/>
<keyword evidence="4" id="KW-1185">Reference proteome</keyword>